<keyword evidence="7" id="KW-1185">Reference proteome</keyword>
<dbReference type="AlphaFoldDB" id="A0AAF0INL4"/>
<evidence type="ECO:0000313" key="7">
    <source>
        <dbReference type="Proteomes" id="UP001216638"/>
    </source>
</evidence>
<evidence type="ECO:0000256" key="2">
    <source>
        <dbReference type="ARBA" id="ARBA00022980"/>
    </source>
</evidence>
<dbReference type="PANTHER" id="PTHR21569">
    <property type="entry name" value="RIBOSOMAL PROTEIN S9"/>
    <property type="match status" value="1"/>
</dbReference>
<sequence>MLGVLRIAAARPLLRVGVRSVHTTAVARAQSLGPQNPAPERVKPASPAYFTTKPSYIDTLQMLDQLTREVKRELEQSYILPLNSKPPPLPQGPTNIWITREGLHSRLGINLRASQYRSVISRLTLLLRYRALVLENFANAKASAFAERSTVHQRELASKVEEVFGEFMSTHGKAQDAQEKRTTPLRTSTRGYIDEQGRAYARGRRKESSARVWLVPAKDAETTLGAVLVNGSPLNQYFTRTQHREQVVWPLKLAGMLGQYNIFALTRGGGQSGQAGAIAHGIANALVAQLASVSGDEASAVHQHVKHLLSKDGILNRDPRMVERKKPGLAKARKAFTWVKR</sequence>
<comment type="similarity">
    <text evidence="1">Belongs to the universal ribosomal protein uS9 family.</text>
</comment>
<dbReference type="InterPro" id="IPR014721">
    <property type="entry name" value="Ribsml_uS5_D2-typ_fold_subgr"/>
</dbReference>
<dbReference type="Proteomes" id="UP001216638">
    <property type="component" value="Chromosome 1"/>
</dbReference>
<dbReference type="InterPro" id="IPR000754">
    <property type="entry name" value="Ribosomal_uS9"/>
</dbReference>
<dbReference type="InterPro" id="IPR020568">
    <property type="entry name" value="Ribosomal_Su5_D2-typ_SF"/>
</dbReference>
<name>A0AAF0INL4_9BASI</name>
<proteinExistence type="inferred from homology"/>
<dbReference type="NCBIfam" id="NF001099">
    <property type="entry name" value="PRK00132.1"/>
    <property type="match status" value="1"/>
</dbReference>
<dbReference type="GO" id="GO:0006412">
    <property type="term" value="P:translation"/>
    <property type="evidence" value="ECO:0007669"/>
    <property type="project" value="InterPro"/>
</dbReference>
<reference evidence="6" key="1">
    <citation type="submission" date="2023-03" db="EMBL/GenBank/DDBJ databases">
        <title>Mating type loci evolution in Malassezia.</title>
        <authorList>
            <person name="Coelho M.A."/>
        </authorList>
    </citation>
    <scope>NUCLEOTIDE SEQUENCE</scope>
    <source>
        <strain evidence="6">CBS 14135</strain>
    </source>
</reference>
<evidence type="ECO:0000256" key="1">
    <source>
        <dbReference type="ARBA" id="ARBA00005251"/>
    </source>
</evidence>
<dbReference type="EMBL" id="CP119951">
    <property type="protein sequence ID" value="WFC93841.1"/>
    <property type="molecule type" value="Genomic_DNA"/>
</dbReference>
<evidence type="ECO:0000256" key="4">
    <source>
        <dbReference type="ARBA" id="ARBA00039318"/>
    </source>
</evidence>
<evidence type="ECO:0000256" key="5">
    <source>
        <dbReference type="ARBA" id="ARBA00042623"/>
    </source>
</evidence>
<dbReference type="GO" id="GO:0005763">
    <property type="term" value="C:mitochondrial small ribosomal subunit"/>
    <property type="evidence" value="ECO:0007669"/>
    <property type="project" value="TreeGrafter"/>
</dbReference>
<dbReference type="InterPro" id="IPR023035">
    <property type="entry name" value="Ribosomal_uS9_bac/plastid"/>
</dbReference>
<evidence type="ECO:0000313" key="6">
    <source>
        <dbReference type="EMBL" id="WFC93841.1"/>
    </source>
</evidence>
<dbReference type="PANTHER" id="PTHR21569:SF1">
    <property type="entry name" value="SMALL RIBOSOMAL SUBUNIT PROTEIN US9M"/>
    <property type="match status" value="1"/>
</dbReference>
<protein>
    <recommendedName>
        <fullName evidence="4">Small ribosomal subunit protein uS9m</fullName>
    </recommendedName>
    <alternativeName>
        <fullName evidence="5">37S ribosomal protein S9, mitochondrial</fullName>
    </alternativeName>
</protein>
<accession>A0AAF0INL4</accession>
<dbReference type="SUPFAM" id="SSF54211">
    <property type="entry name" value="Ribosomal protein S5 domain 2-like"/>
    <property type="match status" value="1"/>
</dbReference>
<evidence type="ECO:0000256" key="3">
    <source>
        <dbReference type="ARBA" id="ARBA00023274"/>
    </source>
</evidence>
<organism evidence="6 7">
    <name type="scientific">Malassezia brasiliensis</name>
    <dbReference type="NCBI Taxonomy" id="1821822"/>
    <lineage>
        <taxon>Eukaryota</taxon>
        <taxon>Fungi</taxon>
        <taxon>Dikarya</taxon>
        <taxon>Basidiomycota</taxon>
        <taxon>Ustilaginomycotina</taxon>
        <taxon>Malasseziomycetes</taxon>
        <taxon>Malasseziales</taxon>
        <taxon>Malasseziaceae</taxon>
        <taxon>Malassezia</taxon>
    </lineage>
</organism>
<keyword evidence="2 6" id="KW-0689">Ribosomal protein</keyword>
<keyword evidence="3" id="KW-0687">Ribonucleoprotein</keyword>
<gene>
    <name evidence="6" type="primary">MRPS9</name>
    <name evidence="6" type="ORF">MBRA1_000465</name>
</gene>
<dbReference type="GO" id="GO:0003723">
    <property type="term" value="F:RNA binding"/>
    <property type="evidence" value="ECO:0007669"/>
    <property type="project" value="TreeGrafter"/>
</dbReference>
<dbReference type="GO" id="GO:0003735">
    <property type="term" value="F:structural constituent of ribosome"/>
    <property type="evidence" value="ECO:0007669"/>
    <property type="project" value="InterPro"/>
</dbReference>
<dbReference type="Gene3D" id="3.30.230.10">
    <property type="match status" value="1"/>
</dbReference>
<dbReference type="Pfam" id="PF00380">
    <property type="entry name" value="Ribosomal_S9"/>
    <property type="match status" value="1"/>
</dbReference>